<dbReference type="InterPro" id="IPR000182">
    <property type="entry name" value="GNAT_dom"/>
</dbReference>
<keyword evidence="2" id="KW-0012">Acyltransferase</keyword>
<dbReference type="GO" id="GO:0016747">
    <property type="term" value="F:acyltransferase activity, transferring groups other than amino-acyl groups"/>
    <property type="evidence" value="ECO:0007669"/>
    <property type="project" value="InterPro"/>
</dbReference>
<dbReference type="Gene3D" id="3.40.630.30">
    <property type="match status" value="1"/>
</dbReference>
<sequence length="184" mass="21411">MEISYWKGKRIRFRAPVADDIIIFDSLDDSILQNMDSIAFPRTQAQMEEWIEQISQGASENSHDFYWIAEDAEHGDLVGTVEVDGCDPKNGTFDYAVSVLPAYRGKGYASDMILTVLKHYFFELRYQKATVCIYSFNEASMNLHRKLGFTQEGRLRSMIYTNGKYHDEVYFGMTKEEFETLYLR</sequence>
<keyword evidence="2" id="KW-0808">Transferase</keyword>
<reference evidence="3" key="1">
    <citation type="submission" date="2018-08" db="EMBL/GenBank/DDBJ databases">
        <authorList>
            <person name="Chevrot R."/>
        </authorList>
    </citation>
    <scope>NUCLEOTIDE SEQUENCE [LARGE SCALE GENOMIC DNA]</scope>
</reference>
<dbReference type="PANTHER" id="PTHR43415:SF5">
    <property type="entry name" value="ACETYLTRANSFERASE"/>
    <property type="match status" value="1"/>
</dbReference>
<dbReference type="Pfam" id="PF13302">
    <property type="entry name" value="Acetyltransf_3"/>
    <property type="match status" value="1"/>
</dbReference>
<gene>
    <name evidence="2" type="primary">yokL</name>
    <name evidence="2" type="ORF">PBLR_12105</name>
</gene>
<proteinExistence type="predicted"/>
<feature type="domain" description="N-acetyltransferase" evidence="1">
    <location>
        <begin position="11"/>
        <end position="176"/>
    </location>
</feature>
<dbReference type="Proteomes" id="UP000304148">
    <property type="component" value="Chromosome"/>
</dbReference>
<evidence type="ECO:0000313" key="3">
    <source>
        <dbReference type="Proteomes" id="UP000304148"/>
    </source>
</evidence>
<dbReference type="SUPFAM" id="SSF55729">
    <property type="entry name" value="Acyl-CoA N-acyltransferases (Nat)"/>
    <property type="match status" value="1"/>
</dbReference>
<protein>
    <submittedName>
        <fullName evidence="2">SPBc2 prophage-derived uncharacterized N-acetyltransferase YokL</fullName>
        <ecNumber evidence="2">2.3.1.-</ecNumber>
    </submittedName>
</protein>
<dbReference type="PANTHER" id="PTHR43415">
    <property type="entry name" value="SPERMIDINE N(1)-ACETYLTRANSFERASE"/>
    <property type="match status" value="1"/>
</dbReference>
<accession>A0A383RA70</accession>
<name>A0A383RA70_PAEAL</name>
<dbReference type="EC" id="2.3.1.-" evidence="2"/>
<dbReference type="AlphaFoldDB" id="A0A383RA70"/>
<dbReference type="EMBL" id="LS992241">
    <property type="protein sequence ID" value="SYX83683.1"/>
    <property type="molecule type" value="Genomic_DNA"/>
</dbReference>
<evidence type="ECO:0000259" key="1">
    <source>
        <dbReference type="PROSITE" id="PS51186"/>
    </source>
</evidence>
<evidence type="ECO:0000313" key="2">
    <source>
        <dbReference type="EMBL" id="SYX83683.1"/>
    </source>
</evidence>
<dbReference type="InterPro" id="IPR016181">
    <property type="entry name" value="Acyl_CoA_acyltransferase"/>
</dbReference>
<dbReference type="RefSeq" id="WP_138185728.1">
    <property type="nucleotide sequence ID" value="NZ_LS992241.1"/>
</dbReference>
<dbReference type="CDD" id="cd04301">
    <property type="entry name" value="NAT_SF"/>
    <property type="match status" value="1"/>
</dbReference>
<dbReference type="PROSITE" id="PS51186">
    <property type="entry name" value="GNAT"/>
    <property type="match status" value="1"/>
</dbReference>
<organism evidence="2 3">
    <name type="scientific">Paenibacillus alvei</name>
    <name type="common">Bacillus alvei</name>
    <dbReference type="NCBI Taxonomy" id="44250"/>
    <lineage>
        <taxon>Bacteria</taxon>
        <taxon>Bacillati</taxon>
        <taxon>Bacillota</taxon>
        <taxon>Bacilli</taxon>
        <taxon>Bacillales</taxon>
        <taxon>Paenibacillaceae</taxon>
        <taxon>Paenibacillus</taxon>
    </lineage>
</organism>